<dbReference type="Gene3D" id="2.30.30.100">
    <property type="match status" value="1"/>
</dbReference>
<evidence type="ECO:0000313" key="16">
    <source>
        <dbReference type="Proteomes" id="UP001194580"/>
    </source>
</evidence>
<keyword evidence="9" id="KW-0472">Membrane</keyword>
<dbReference type="GO" id="GO:0005637">
    <property type="term" value="C:nuclear inner membrane"/>
    <property type="evidence" value="ECO:0007669"/>
    <property type="project" value="UniProtKB-SubCell"/>
</dbReference>
<evidence type="ECO:0000256" key="9">
    <source>
        <dbReference type="ARBA" id="ARBA00023136"/>
    </source>
</evidence>
<feature type="region of interest" description="Disordered" evidence="13">
    <location>
        <begin position="117"/>
        <end position="222"/>
    </location>
</feature>
<evidence type="ECO:0000313" key="15">
    <source>
        <dbReference type="EMBL" id="KAG0278963.1"/>
    </source>
</evidence>
<keyword evidence="12" id="KW-0687">Ribonucleoprotein</keyword>
<dbReference type="GO" id="GO:0120115">
    <property type="term" value="C:Lsm2-8 complex"/>
    <property type="evidence" value="ECO:0007669"/>
    <property type="project" value="UniProtKB-ARBA"/>
</dbReference>
<dbReference type="SMART" id="SM00651">
    <property type="entry name" value="Sm"/>
    <property type="match status" value="1"/>
</dbReference>
<keyword evidence="7" id="KW-0694">RNA-binding</keyword>
<gene>
    <name evidence="15" type="primary">SRC1_2</name>
    <name evidence="15" type="ORF">BGZ95_002649</name>
</gene>
<keyword evidence="10" id="KW-0508">mRNA splicing</keyword>
<accession>A0AAD4DIL4</accession>
<keyword evidence="16" id="KW-1185">Reference proteome</keyword>
<evidence type="ECO:0000256" key="10">
    <source>
        <dbReference type="ARBA" id="ARBA00023187"/>
    </source>
</evidence>
<proteinExistence type="inferred from homology"/>
<name>A0AAD4DIL4_9FUNG</name>
<evidence type="ECO:0000256" key="6">
    <source>
        <dbReference type="ARBA" id="ARBA00022728"/>
    </source>
</evidence>
<evidence type="ECO:0000256" key="7">
    <source>
        <dbReference type="ARBA" id="ARBA00022884"/>
    </source>
</evidence>
<evidence type="ECO:0000256" key="2">
    <source>
        <dbReference type="ARBA" id="ARBA00006850"/>
    </source>
</evidence>
<organism evidence="15 16">
    <name type="scientific">Linnemannia exigua</name>
    <dbReference type="NCBI Taxonomy" id="604196"/>
    <lineage>
        <taxon>Eukaryota</taxon>
        <taxon>Fungi</taxon>
        <taxon>Fungi incertae sedis</taxon>
        <taxon>Mucoromycota</taxon>
        <taxon>Mortierellomycotina</taxon>
        <taxon>Mortierellomycetes</taxon>
        <taxon>Mortierellales</taxon>
        <taxon>Mortierellaceae</taxon>
        <taxon>Linnemannia</taxon>
    </lineage>
</organism>
<dbReference type="InterPro" id="IPR001163">
    <property type="entry name" value="Sm_dom_euk/arc"/>
</dbReference>
<dbReference type="SUPFAM" id="SSF50182">
    <property type="entry name" value="Sm-like ribonucleoproteins"/>
    <property type="match status" value="1"/>
</dbReference>
<feature type="compositionally biased region" description="Polar residues" evidence="13">
    <location>
        <begin position="197"/>
        <end position="208"/>
    </location>
</feature>
<keyword evidence="11" id="KW-0539">Nucleus</keyword>
<evidence type="ECO:0000256" key="12">
    <source>
        <dbReference type="ARBA" id="ARBA00023274"/>
    </source>
</evidence>
<dbReference type="PANTHER" id="PTHR47808">
    <property type="entry name" value="INNER NUCLEAR MEMBRANE PROTEIN HEH2-RELATED"/>
    <property type="match status" value="1"/>
</dbReference>
<dbReference type="InterPro" id="IPR034105">
    <property type="entry name" value="Lsm3"/>
</dbReference>
<evidence type="ECO:0000256" key="3">
    <source>
        <dbReference type="ARBA" id="ARBA00022553"/>
    </source>
</evidence>
<sequence>MSVPRYLQAGFDPMTIKMDSIREILIHYKVKPPTGEVRKQDLVDLFELHIRPRAAELRKPYERAIPAPEPVIKAPATTRLQPRERPQALLEPLSQPPATLHLTGLPSTTMHIVQPTRQDKATTLSSSTSSMSSSTSSKRREAKTNAVAKPIYTDEEDEKSEGSRKQRAMVSENFSDENPFQSGSESERKRRSKTRDSVGSSRNSSTVRNWRRKSHDDETRLDREHVFKVPAQPAFSKYMATPKYTAGSTAFDRAEFDSGPFHNSPLSAKTKRMSIPTLPPPSPRIIQFESAANTYGTRSKRGRGNDGPNLGPLKLILLMALLSYGLWYRQTRIDIGFCTPSTFIPTQPSNDPLTAKQWLLKWIYPTCIPCPDHATCTSSKSDPLCPPEYILRPHPLSFGSLIPLTPICVLNKAQEYQSLQVADAAENILHKRAGQEECRSSTRPQPTAELLSRQRLSIPELKNEIESLKDVSVSQEEFNQYWDLALSELYRRSATIIIEQGIGERYLRSAKPARPIFCRVRQGVLGWIEQFKEILIALLALAIGGLQTRNYILNRREESRIVHGLVEEALSKLSEQADSHVIDPMHYCHSFVPQIHLRDVLLAHIHSPLRRQEIWEKVSMIVDRNANVRVSAEEVHGEIYRVWEWIGASGVLSQKKSLGASGRLGSSTSSNGSGFGGAQAMFDNINDRMLSDTEQSIEEPLDLVRLSLDERIYVKLRGDRELRGKLHAYDGHLNMVLGDVEETITVVDVNDETLEEVIRIVKRNCEMLFVRGDGVILVSPPSRA</sequence>
<feature type="domain" description="Sm" evidence="14">
    <location>
        <begin position="699"/>
        <end position="784"/>
    </location>
</feature>
<dbReference type="PROSITE" id="PS52002">
    <property type="entry name" value="SM"/>
    <property type="match status" value="1"/>
</dbReference>
<dbReference type="GO" id="GO:0071763">
    <property type="term" value="P:nuclear membrane organization"/>
    <property type="evidence" value="ECO:0007669"/>
    <property type="project" value="TreeGrafter"/>
</dbReference>
<dbReference type="Pfam" id="PF09402">
    <property type="entry name" value="MSC"/>
    <property type="match status" value="1"/>
</dbReference>
<dbReference type="GO" id="GO:0034399">
    <property type="term" value="C:nuclear periphery"/>
    <property type="evidence" value="ECO:0007669"/>
    <property type="project" value="TreeGrafter"/>
</dbReference>
<dbReference type="Proteomes" id="UP001194580">
    <property type="component" value="Unassembled WGS sequence"/>
</dbReference>
<dbReference type="Pfam" id="PF01423">
    <property type="entry name" value="LSM"/>
    <property type="match status" value="1"/>
</dbReference>
<dbReference type="InterPro" id="IPR041885">
    <property type="entry name" value="MAN1_winged_helix_dom"/>
</dbReference>
<feature type="compositionally biased region" description="Low complexity" evidence="13">
    <location>
        <begin position="122"/>
        <end position="136"/>
    </location>
</feature>
<dbReference type="InterPro" id="IPR018996">
    <property type="entry name" value="Man1/Src1-like_C"/>
</dbReference>
<dbReference type="GO" id="GO:0000398">
    <property type="term" value="P:mRNA splicing, via spliceosome"/>
    <property type="evidence" value="ECO:0007669"/>
    <property type="project" value="InterPro"/>
</dbReference>
<reference evidence="15" key="1">
    <citation type="journal article" date="2020" name="Fungal Divers.">
        <title>Resolving the Mortierellaceae phylogeny through synthesis of multi-gene phylogenetics and phylogenomics.</title>
        <authorList>
            <person name="Vandepol N."/>
            <person name="Liber J."/>
            <person name="Desiro A."/>
            <person name="Na H."/>
            <person name="Kennedy M."/>
            <person name="Barry K."/>
            <person name="Grigoriev I.V."/>
            <person name="Miller A.N."/>
            <person name="O'Donnell K."/>
            <person name="Stajich J.E."/>
            <person name="Bonito G."/>
        </authorList>
    </citation>
    <scope>NUCLEOTIDE SEQUENCE</scope>
    <source>
        <strain evidence="15">NRRL 28262</strain>
    </source>
</reference>
<keyword evidence="4" id="KW-0507">mRNA processing</keyword>
<evidence type="ECO:0000256" key="4">
    <source>
        <dbReference type="ARBA" id="ARBA00022664"/>
    </source>
</evidence>
<dbReference type="GO" id="GO:0005681">
    <property type="term" value="C:spliceosomal complex"/>
    <property type="evidence" value="ECO:0007669"/>
    <property type="project" value="UniProtKB-KW"/>
</dbReference>
<keyword evidence="6" id="KW-0747">Spliceosome</keyword>
<evidence type="ECO:0000256" key="1">
    <source>
        <dbReference type="ARBA" id="ARBA00004540"/>
    </source>
</evidence>
<protein>
    <submittedName>
        <fullName evidence="15">Inner nuclear membrane protein enriched at telomere/subtelomere region</fullName>
    </submittedName>
</protein>
<comment type="caution">
    <text evidence="15">The sequence shown here is derived from an EMBL/GenBank/DDBJ whole genome shotgun (WGS) entry which is preliminary data.</text>
</comment>
<keyword evidence="3" id="KW-0597">Phosphoprotein</keyword>
<dbReference type="PANTHER" id="PTHR47808:SF2">
    <property type="entry name" value="LEM DOMAIN-CONTAINING PROTEIN 2"/>
    <property type="match status" value="1"/>
</dbReference>
<dbReference type="Gene3D" id="1.10.10.1180">
    <property type="entry name" value="MAN1, winged-helix domain"/>
    <property type="match status" value="1"/>
</dbReference>
<dbReference type="GO" id="GO:0003723">
    <property type="term" value="F:RNA binding"/>
    <property type="evidence" value="ECO:0007669"/>
    <property type="project" value="UniProtKB-KW"/>
</dbReference>
<evidence type="ECO:0000256" key="11">
    <source>
        <dbReference type="ARBA" id="ARBA00023242"/>
    </source>
</evidence>
<feature type="compositionally biased region" description="Polar residues" evidence="13">
    <location>
        <begin position="172"/>
        <end position="183"/>
    </location>
</feature>
<dbReference type="InterPro" id="IPR044780">
    <property type="entry name" value="Heh2/Src1"/>
</dbReference>
<dbReference type="CDD" id="cd01730">
    <property type="entry name" value="LSm3"/>
    <property type="match status" value="1"/>
</dbReference>
<dbReference type="AlphaFoldDB" id="A0AAD4DIL4"/>
<evidence type="ECO:0000256" key="8">
    <source>
        <dbReference type="ARBA" id="ARBA00022989"/>
    </source>
</evidence>
<comment type="similarity">
    <text evidence="2">Belongs to the snRNP Sm proteins family.</text>
</comment>
<dbReference type="GO" id="GO:0005783">
    <property type="term" value="C:endoplasmic reticulum"/>
    <property type="evidence" value="ECO:0007669"/>
    <property type="project" value="TreeGrafter"/>
</dbReference>
<dbReference type="EMBL" id="JAAAIL010000157">
    <property type="protein sequence ID" value="KAG0278963.1"/>
    <property type="molecule type" value="Genomic_DNA"/>
</dbReference>
<evidence type="ECO:0000256" key="5">
    <source>
        <dbReference type="ARBA" id="ARBA00022692"/>
    </source>
</evidence>
<keyword evidence="8" id="KW-1133">Transmembrane helix</keyword>
<evidence type="ECO:0000256" key="13">
    <source>
        <dbReference type="SAM" id="MobiDB-lite"/>
    </source>
</evidence>
<comment type="subcellular location">
    <subcellularLocation>
        <location evidence="1">Nucleus inner membrane</location>
    </subcellularLocation>
</comment>
<dbReference type="FunFam" id="2.30.30.100:FF:000007">
    <property type="entry name" value="U6 snRNA-associated Sm-like protein LSm3"/>
    <property type="match status" value="1"/>
</dbReference>
<dbReference type="InterPro" id="IPR010920">
    <property type="entry name" value="LSM_dom_sf"/>
</dbReference>
<dbReference type="InterPro" id="IPR047575">
    <property type="entry name" value="Sm"/>
</dbReference>
<keyword evidence="5" id="KW-0812">Transmembrane</keyword>
<dbReference type="GO" id="GO:0003682">
    <property type="term" value="F:chromatin binding"/>
    <property type="evidence" value="ECO:0007669"/>
    <property type="project" value="InterPro"/>
</dbReference>
<evidence type="ECO:0000259" key="14">
    <source>
        <dbReference type="PROSITE" id="PS52002"/>
    </source>
</evidence>